<sequence length="524" mass="58675">MDTSCKQLGITVPENFENNYDSEEAFYDFEVEDELRVDGKVVPFNAYVEHQVKNLNPGQKTAFDRLWQAILGEIEQKFFFLQGSGGTGKTHVYNTLIDYCKMNGKKVLACASTGIAATLLKGGMTAHSALYIPKELNSESRTRIGAHTEKGQFLNELDLLIIDEVSMLHKEVLKYIDRTLRTIKDNDELFGGVTVLIGGDWKQLTPVVPKGSAAQIIEASVKSWEEFFNSEQLDLTQNMRVKEGELEFVEELRQIGNGELSKFIKGTNSIQIDDENVVPTQQDLINFCFEPQWLQNPTGFIENLCGSAILCPTNSVVQEINEEILNNMQGDEQVFNGIDTVVSDKEIDDFNGELNEHSIEAMNRIETAGMPPHVLKLKKGAIVMLIKNLSVFTGLCNGTRMQVLRADNSLLKCKVLSGSRSQSGEIVFLPLCKFEYGNVKSEPGVHFTRTQFPVKLSFAISINKAQGQTLSRVGLNFRQGECFSHGQLYTAMSRVRTKDSLKIFPSTKANTCTNVVWHRLLDKN</sequence>
<evidence type="ECO:0000313" key="2">
    <source>
        <dbReference type="WBParaSite" id="ES5_v2.g23472.t1"/>
    </source>
</evidence>
<proteinExistence type="predicted"/>
<protein>
    <submittedName>
        <fullName evidence="2">ATP-dependent DNA helicase</fullName>
    </submittedName>
</protein>
<dbReference type="WBParaSite" id="ES5_v2.g23472.t1">
    <property type="protein sequence ID" value="ES5_v2.g23472.t1"/>
    <property type="gene ID" value="ES5_v2.g23472"/>
</dbReference>
<dbReference type="Proteomes" id="UP000887579">
    <property type="component" value="Unplaced"/>
</dbReference>
<organism evidence="1 2">
    <name type="scientific">Panagrolaimus sp. ES5</name>
    <dbReference type="NCBI Taxonomy" id="591445"/>
    <lineage>
        <taxon>Eukaryota</taxon>
        <taxon>Metazoa</taxon>
        <taxon>Ecdysozoa</taxon>
        <taxon>Nematoda</taxon>
        <taxon>Chromadorea</taxon>
        <taxon>Rhabditida</taxon>
        <taxon>Tylenchina</taxon>
        <taxon>Panagrolaimomorpha</taxon>
        <taxon>Panagrolaimoidea</taxon>
        <taxon>Panagrolaimidae</taxon>
        <taxon>Panagrolaimus</taxon>
    </lineage>
</organism>
<evidence type="ECO:0000313" key="1">
    <source>
        <dbReference type="Proteomes" id="UP000887579"/>
    </source>
</evidence>
<name>A0AC34G2P2_9BILA</name>
<reference evidence="2" key="1">
    <citation type="submission" date="2022-11" db="UniProtKB">
        <authorList>
            <consortium name="WormBaseParasite"/>
        </authorList>
    </citation>
    <scope>IDENTIFICATION</scope>
</reference>
<accession>A0AC34G2P2</accession>